<dbReference type="InterPro" id="IPR034763">
    <property type="entry name" value="P14a_insect"/>
</dbReference>
<evidence type="ECO:0000256" key="1">
    <source>
        <dbReference type="ARBA" id="ARBA00004613"/>
    </source>
</evidence>
<dbReference type="Gene3D" id="3.40.33.10">
    <property type="entry name" value="CAP"/>
    <property type="match status" value="1"/>
</dbReference>
<dbReference type="OrthoDB" id="414826at2759"/>
<evidence type="ECO:0000256" key="3">
    <source>
        <dbReference type="ARBA" id="ARBA00022525"/>
    </source>
</evidence>
<dbReference type="GO" id="GO:0005576">
    <property type="term" value="C:extracellular region"/>
    <property type="evidence" value="ECO:0007669"/>
    <property type="project" value="UniProtKB-SubCell"/>
</dbReference>
<dbReference type="EnsemblMetazoa" id="ASIC000445-RA">
    <property type="protein sequence ID" value="ASIC000445-PA"/>
    <property type="gene ID" value="ASIC000445"/>
</dbReference>
<evidence type="ECO:0000256" key="5">
    <source>
        <dbReference type="ARBA" id="ARBA00023180"/>
    </source>
</evidence>
<dbReference type="STRING" id="74873.A0A084WUY2"/>
<accession>A0A084WUY2</accession>
<dbReference type="InterPro" id="IPR014044">
    <property type="entry name" value="CAP_dom"/>
</dbReference>
<gene>
    <name evidence="9" type="ORF">ZHAS_00000445</name>
</gene>
<feature type="transmembrane region" description="Helical" evidence="7">
    <location>
        <begin position="21"/>
        <end position="39"/>
    </location>
</feature>
<keyword evidence="7" id="KW-0472">Membrane</keyword>
<dbReference type="Pfam" id="PF00188">
    <property type="entry name" value="CAP"/>
    <property type="match status" value="1"/>
</dbReference>
<protein>
    <recommendedName>
        <fullName evidence="6">Venom allergen-1</fullName>
    </recommendedName>
</protein>
<keyword evidence="7" id="KW-0812">Transmembrane</keyword>
<reference evidence="10" key="2">
    <citation type="submission" date="2020-05" db="UniProtKB">
        <authorList>
            <consortium name="EnsemblMetazoa"/>
        </authorList>
    </citation>
    <scope>IDENTIFICATION</scope>
</reference>
<keyword evidence="4" id="KW-0732">Signal</keyword>
<evidence type="ECO:0000256" key="6">
    <source>
        <dbReference type="ARBA" id="ARBA00068306"/>
    </source>
</evidence>
<comment type="subcellular location">
    <subcellularLocation>
        <location evidence="1">Secreted</location>
    </subcellularLocation>
</comment>
<evidence type="ECO:0000256" key="4">
    <source>
        <dbReference type="ARBA" id="ARBA00022729"/>
    </source>
</evidence>
<dbReference type="SMART" id="SM00198">
    <property type="entry name" value="SCP"/>
    <property type="match status" value="1"/>
</dbReference>
<sequence>MGSWKVEGNISSLNLKHSAVIAKYPVGIVLILGLVWASADGQYCSRDLCPHGGPHVGCDPPPYAGGSRCRGMGAARKVVLSPQMQSYILDQHNLNRSNLALGKIRPYPQAAKMPTLVWDTELAELADANARSCNYGHDRCRATKQFPYAGQNIAITKYFGYKFTEKQLVLKFISSWFGEYLDARPQHVAKYPTSYSGKPIGHFTQIASDRSTKVGCSLWYWKDGQYDVYYFVCNYSVTNIMDKSVYQAGAAASKCQRGRNSKFPGLCNPGEKPRTLMDS</sequence>
<dbReference type="PANTHER" id="PTHR10334">
    <property type="entry name" value="CYSTEINE-RICH SECRETORY PROTEIN-RELATED"/>
    <property type="match status" value="1"/>
</dbReference>
<keyword evidence="11" id="KW-1185">Reference proteome</keyword>
<keyword evidence="7" id="KW-1133">Transmembrane helix</keyword>
<keyword evidence="5" id="KW-0325">Glycoprotein</keyword>
<dbReference type="SUPFAM" id="SSF55797">
    <property type="entry name" value="PR-1-like"/>
    <property type="match status" value="1"/>
</dbReference>
<evidence type="ECO:0000259" key="8">
    <source>
        <dbReference type="SMART" id="SM00198"/>
    </source>
</evidence>
<dbReference type="CDD" id="cd05380">
    <property type="entry name" value="CAP_euk"/>
    <property type="match status" value="1"/>
</dbReference>
<evidence type="ECO:0000256" key="7">
    <source>
        <dbReference type="SAM" id="Phobius"/>
    </source>
</evidence>
<dbReference type="InterPro" id="IPR001283">
    <property type="entry name" value="CRISP-related"/>
</dbReference>
<proteinExistence type="inferred from homology"/>
<feature type="domain" description="SCP" evidence="8">
    <location>
        <begin position="83"/>
        <end position="242"/>
    </location>
</feature>
<evidence type="ECO:0000313" key="10">
    <source>
        <dbReference type="EnsemblMetazoa" id="ASIC000445-PA"/>
    </source>
</evidence>
<dbReference type="EMBL" id="KL640521">
    <property type="protein sequence ID" value="KFB54026.1"/>
    <property type="molecule type" value="Genomic_DNA"/>
</dbReference>
<evidence type="ECO:0000313" key="9">
    <source>
        <dbReference type="EMBL" id="KFB54026.1"/>
    </source>
</evidence>
<reference evidence="9 11" key="1">
    <citation type="journal article" date="2014" name="BMC Genomics">
        <title>Genome sequence of Anopheles sinensis provides insight into genetics basis of mosquito competence for malaria parasites.</title>
        <authorList>
            <person name="Zhou D."/>
            <person name="Zhang D."/>
            <person name="Ding G."/>
            <person name="Shi L."/>
            <person name="Hou Q."/>
            <person name="Ye Y."/>
            <person name="Xu Y."/>
            <person name="Zhou H."/>
            <person name="Xiong C."/>
            <person name="Li S."/>
            <person name="Yu J."/>
            <person name="Hong S."/>
            <person name="Yu X."/>
            <person name="Zou P."/>
            <person name="Chen C."/>
            <person name="Chang X."/>
            <person name="Wang W."/>
            <person name="Lv Y."/>
            <person name="Sun Y."/>
            <person name="Ma L."/>
            <person name="Shen B."/>
            <person name="Zhu C."/>
        </authorList>
    </citation>
    <scope>NUCLEOTIDE SEQUENCE [LARGE SCALE GENOMIC DNA]</scope>
</reference>
<dbReference type="EMBL" id="ATLV01002204">
    <property type="status" value="NOT_ANNOTATED_CDS"/>
    <property type="molecule type" value="Genomic_DNA"/>
</dbReference>
<dbReference type="AlphaFoldDB" id="A0A084WUY2"/>
<evidence type="ECO:0000313" key="11">
    <source>
        <dbReference type="Proteomes" id="UP000030765"/>
    </source>
</evidence>
<organism evidence="9">
    <name type="scientific">Anopheles sinensis</name>
    <name type="common">Mosquito</name>
    <dbReference type="NCBI Taxonomy" id="74873"/>
    <lineage>
        <taxon>Eukaryota</taxon>
        <taxon>Metazoa</taxon>
        <taxon>Ecdysozoa</taxon>
        <taxon>Arthropoda</taxon>
        <taxon>Hexapoda</taxon>
        <taxon>Insecta</taxon>
        <taxon>Pterygota</taxon>
        <taxon>Neoptera</taxon>
        <taxon>Endopterygota</taxon>
        <taxon>Diptera</taxon>
        <taxon>Nematocera</taxon>
        <taxon>Culicoidea</taxon>
        <taxon>Culicidae</taxon>
        <taxon>Anophelinae</taxon>
        <taxon>Anopheles</taxon>
    </lineage>
</organism>
<evidence type="ECO:0000256" key="2">
    <source>
        <dbReference type="ARBA" id="ARBA00009923"/>
    </source>
</evidence>
<name>A0A084WUY2_ANOSI</name>
<dbReference type="FunFam" id="3.40.33.10:FF:000007">
    <property type="entry name" value="Venom allergen"/>
    <property type="match status" value="1"/>
</dbReference>
<dbReference type="InterPro" id="IPR002413">
    <property type="entry name" value="V5_allergen-like"/>
</dbReference>
<comment type="similarity">
    <text evidence="2">Belongs to the CRISP family.</text>
</comment>
<dbReference type="OMA" id="RNSNYPN"/>
<dbReference type="Proteomes" id="UP000030765">
    <property type="component" value="Unassembled WGS sequence"/>
</dbReference>
<dbReference type="PRINTS" id="PR00838">
    <property type="entry name" value="V5ALLERGEN"/>
</dbReference>
<keyword evidence="3" id="KW-0964">Secreted</keyword>
<dbReference type="VEuPathDB" id="VectorBase:ASIS013026"/>
<dbReference type="InterPro" id="IPR035940">
    <property type="entry name" value="CAP_sf"/>
</dbReference>
<dbReference type="VEuPathDB" id="VectorBase:ASIC000445"/>
<dbReference type="PIRSF" id="PIRSF038921">
    <property type="entry name" value="P14a"/>
    <property type="match status" value="1"/>
</dbReference>